<gene>
    <name evidence="1" type="ORF">BMWSH_2900</name>
</gene>
<dbReference type="EMBL" id="CP003017">
    <property type="protein sequence ID" value="AEN89782.1"/>
    <property type="molecule type" value="Genomic_DNA"/>
</dbReference>
<dbReference type="Proteomes" id="UP000001283">
    <property type="component" value="Chromosome"/>
</dbReference>
<dbReference type="KEGG" id="bmh:BMWSH_2900"/>
<dbReference type="AlphaFoldDB" id="A0A8D3WZL2"/>
<proteinExistence type="predicted"/>
<reference evidence="1 2" key="1">
    <citation type="journal article" date="2011" name="J. Bacteriol.">
        <title>Complete genome sequence of the industrial strain Bacillus megaterium WSH-002.</title>
        <authorList>
            <person name="Liu L."/>
            <person name="Li Y."/>
            <person name="Zhang J."/>
            <person name="Zou W."/>
            <person name="Zhou Z."/>
            <person name="Liu J."/>
            <person name="Li X."/>
            <person name="Wang L."/>
            <person name="Chen J."/>
        </authorList>
    </citation>
    <scope>NUCLEOTIDE SEQUENCE [LARGE SCALE GENOMIC DNA]</scope>
    <source>
        <strain evidence="1 2">WSH-002</strain>
    </source>
</reference>
<evidence type="ECO:0000313" key="1">
    <source>
        <dbReference type="EMBL" id="AEN89782.1"/>
    </source>
</evidence>
<organism evidence="1 2">
    <name type="scientific">Priestia megaterium (strain WSH-002)</name>
    <name type="common">Bacillus megaterium</name>
    <dbReference type="NCBI Taxonomy" id="1006007"/>
    <lineage>
        <taxon>Bacteria</taxon>
        <taxon>Bacillati</taxon>
        <taxon>Bacillota</taxon>
        <taxon>Bacilli</taxon>
        <taxon>Bacillales</taxon>
        <taxon>Bacillaceae</taxon>
        <taxon>Priestia</taxon>
    </lineage>
</organism>
<name>A0A8D3WZL2_PRIMW</name>
<accession>A0A8D3WZL2</accession>
<protein>
    <submittedName>
        <fullName evidence="1">Uncharacterized protein</fullName>
    </submittedName>
</protein>
<evidence type="ECO:0000313" key="2">
    <source>
        <dbReference type="Proteomes" id="UP000001283"/>
    </source>
</evidence>
<sequence>MFGKTYKRKENKGRARDITEKNLACTRKKEGSIFYSFYSK</sequence>